<evidence type="ECO:0000256" key="1">
    <source>
        <dbReference type="SAM" id="MobiDB-lite"/>
    </source>
</evidence>
<keyword evidence="3" id="KW-1185">Reference proteome</keyword>
<feature type="region of interest" description="Disordered" evidence="1">
    <location>
        <begin position="49"/>
        <end position="87"/>
    </location>
</feature>
<dbReference type="Proteomes" id="UP001335648">
    <property type="component" value="Unassembled WGS sequence"/>
</dbReference>
<accession>A0AAN8BVG6</accession>
<comment type="caution">
    <text evidence="2">The sequence shown here is derived from an EMBL/GenBank/DDBJ whole genome shotgun (WGS) entry which is preliminary data.</text>
</comment>
<name>A0AAN8BVG6_9TELE</name>
<reference evidence="2 3" key="1">
    <citation type="journal article" date="2023" name="Mol. Biol. Evol.">
        <title>Genomics of Secondarily Temperate Adaptation in the Only Non-Antarctic Icefish.</title>
        <authorList>
            <person name="Rivera-Colon A.G."/>
            <person name="Rayamajhi N."/>
            <person name="Minhas B.F."/>
            <person name="Madrigal G."/>
            <person name="Bilyk K.T."/>
            <person name="Yoon V."/>
            <person name="Hune M."/>
            <person name="Gregory S."/>
            <person name="Cheng C.H.C."/>
            <person name="Catchen J.M."/>
        </authorList>
    </citation>
    <scope>NUCLEOTIDE SEQUENCE [LARGE SCALE GENOMIC DNA]</scope>
    <source>
        <strain evidence="2">JC2023a</strain>
    </source>
</reference>
<gene>
    <name evidence="2" type="ORF">CesoFtcFv8_012720</name>
</gene>
<organism evidence="2 3">
    <name type="scientific">Champsocephalus esox</name>
    <name type="common">pike icefish</name>
    <dbReference type="NCBI Taxonomy" id="159716"/>
    <lineage>
        <taxon>Eukaryota</taxon>
        <taxon>Metazoa</taxon>
        <taxon>Chordata</taxon>
        <taxon>Craniata</taxon>
        <taxon>Vertebrata</taxon>
        <taxon>Euteleostomi</taxon>
        <taxon>Actinopterygii</taxon>
        <taxon>Neopterygii</taxon>
        <taxon>Teleostei</taxon>
        <taxon>Neoteleostei</taxon>
        <taxon>Acanthomorphata</taxon>
        <taxon>Eupercaria</taxon>
        <taxon>Perciformes</taxon>
        <taxon>Notothenioidei</taxon>
        <taxon>Channichthyidae</taxon>
        <taxon>Champsocephalus</taxon>
    </lineage>
</organism>
<protein>
    <submittedName>
        <fullName evidence="2">Uncharacterized protein</fullName>
    </submittedName>
</protein>
<evidence type="ECO:0000313" key="2">
    <source>
        <dbReference type="EMBL" id="KAK5892331.1"/>
    </source>
</evidence>
<proteinExistence type="predicted"/>
<dbReference type="AlphaFoldDB" id="A0AAN8BVG6"/>
<dbReference type="EMBL" id="JAULUE010002055">
    <property type="protein sequence ID" value="KAK5892331.1"/>
    <property type="molecule type" value="Genomic_DNA"/>
</dbReference>
<sequence length="87" mass="9069">MCLLATTAEIKLKRKIVTFQAGRSPGVPILAASGPPERAAHRRLGVACGSGEETPTEELAEQFPPPVDSPTREQTSTSCAAAVSHDA</sequence>
<evidence type="ECO:0000313" key="3">
    <source>
        <dbReference type="Proteomes" id="UP001335648"/>
    </source>
</evidence>